<dbReference type="SUPFAM" id="SSF89447">
    <property type="entry name" value="AbrB/MazE/MraZ-like"/>
    <property type="match status" value="1"/>
</dbReference>
<dbReference type="AlphaFoldDB" id="A0A1D7U1K6"/>
<dbReference type="Proteomes" id="UP000094969">
    <property type="component" value="Chromosome"/>
</dbReference>
<dbReference type="EMBL" id="CP017147">
    <property type="protein sequence ID" value="AOO81258.1"/>
    <property type="molecule type" value="Genomic_DNA"/>
</dbReference>
<feature type="domain" description="SpoVT-AbrB" evidence="2">
    <location>
        <begin position="3"/>
        <end position="49"/>
    </location>
</feature>
<sequence length="95" mass="10212">MPVLASTITAKGQMTVPVEIRRALNLKPGDRVEFALSPDGRVFLRALNLPIEALFGMLSHLTADPAYADDDDAIADQVVAEDEATLPPKKRGRAA</sequence>
<keyword evidence="4" id="KW-1185">Reference proteome</keyword>
<evidence type="ECO:0000313" key="3">
    <source>
        <dbReference type="EMBL" id="AOO81258.1"/>
    </source>
</evidence>
<dbReference type="Pfam" id="PF04014">
    <property type="entry name" value="MazE_antitoxin"/>
    <property type="match status" value="1"/>
</dbReference>
<accession>A0A1D7U1K6</accession>
<dbReference type="STRING" id="1526658.BHK69_12995"/>
<organism evidence="3 4">
    <name type="scientific">Bosea vaviloviae</name>
    <dbReference type="NCBI Taxonomy" id="1526658"/>
    <lineage>
        <taxon>Bacteria</taxon>
        <taxon>Pseudomonadati</taxon>
        <taxon>Pseudomonadota</taxon>
        <taxon>Alphaproteobacteria</taxon>
        <taxon>Hyphomicrobiales</taxon>
        <taxon>Boseaceae</taxon>
        <taxon>Bosea</taxon>
    </lineage>
</organism>
<evidence type="ECO:0000256" key="1">
    <source>
        <dbReference type="PROSITE-ProRule" id="PRU01076"/>
    </source>
</evidence>
<dbReference type="NCBIfam" id="TIGR01439">
    <property type="entry name" value="lp_hng_hel_AbrB"/>
    <property type="match status" value="1"/>
</dbReference>
<protein>
    <recommendedName>
        <fullName evidence="2">SpoVT-AbrB domain-containing protein</fullName>
    </recommendedName>
</protein>
<dbReference type="GO" id="GO:0003677">
    <property type="term" value="F:DNA binding"/>
    <property type="evidence" value="ECO:0007669"/>
    <property type="project" value="UniProtKB-UniRule"/>
</dbReference>
<dbReference type="Gene3D" id="2.10.260.10">
    <property type="match status" value="1"/>
</dbReference>
<evidence type="ECO:0000259" key="2">
    <source>
        <dbReference type="PROSITE" id="PS51740"/>
    </source>
</evidence>
<dbReference type="SMART" id="SM00966">
    <property type="entry name" value="SpoVT_AbrB"/>
    <property type="match status" value="1"/>
</dbReference>
<keyword evidence="1" id="KW-0238">DNA-binding</keyword>
<gene>
    <name evidence="3" type="ORF">BHK69_12995</name>
</gene>
<dbReference type="RefSeq" id="WP_069690472.1">
    <property type="nucleotide sequence ID" value="NZ_CP017147.1"/>
</dbReference>
<dbReference type="InterPro" id="IPR037914">
    <property type="entry name" value="SpoVT-AbrB_sf"/>
</dbReference>
<proteinExistence type="predicted"/>
<evidence type="ECO:0000313" key="4">
    <source>
        <dbReference type="Proteomes" id="UP000094969"/>
    </source>
</evidence>
<dbReference type="InterPro" id="IPR007159">
    <property type="entry name" value="SpoVT-AbrB_dom"/>
</dbReference>
<dbReference type="KEGG" id="bvv:BHK69_12995"/>
<name>A0A1D7U1K6_9HYPH</name>
<reference evidence="3 4" key="1">
    <citation type="journal article" date="2015" name="Antonie Van Leeuwenhoek">
        <title>Bosea vaviloviae sp. nov., a new species of slow-growing rhizobia isolated from nodules of the relict species Vavilovia formosa (Stev.) Fed.</title>
        <authorList>
            <person name="Safronova V.I."/>
            <person name="Kuznetsova I.G."/>
            <person name="Sazanova A.L."/>
            <person name="Kimeklis A.K."/>
            <person name="Belimov A.A."/>
            <person name="Andronov E.E."/>
            <person name="Pinaev A.G."/>
            <person name="Chizhevskaya E.P."/>
            <person name="Pukhaev A.R."/>
            <person name="Popov K.P."/>
            <person name="Willems A."/>
            <person name="Tikhonovich I.A."/>
        </authorList>
    </citation>
    <scope>NUCLEOTIDE SEQUENCE [LARGE SCALE GENOMIC DNA]</scope>
    <source>
        <strain evidence="3 4">Vaf18</strain>
    </source>
</reference>
<dbReference type="PROSITE" id="PS51740">
    <property type="entry name" value="SPOVT_ABRB"/>
    <property type="match status" value="1"/>
</dbReference>